<dbReference type="Proteomes" id="UP001642464">
    <property type="component" value="Unassembled WGS sequence"/>
</dbReference>
<feature type="compositionally biased region" description="Acidic residues" evidence="1">
    <location>
        <begin position="235"/>
        <end position="251"/>
    </location>
</feature>
<proteinExistence type="predicted"/>
<comment type="caution">
    <text evidence="2">The sequence shown here is derived from an EMBL/GenBank/DDBJ whole genome shotgun (WGS) entry which is preliminary data.</text>
</comment>
<organism evidence="2 3">
    <name type="scientific">Durusdinium trenchii</name>
    <dbReference type="NCBI Taxonomy" id="1381693"/>
    <lineage>
        <taxon>Eukaryota</taxon>
        <taxon>Sar</taxon>
        <taxon>Alveolata</taxon>
        <taxon>Dinophyceae</taxon>
        <taxon>Suessiales</taxon>
        <taxon>Symbiodiniaceae</taxon>
        <taxon>Durusdinium</taxon>
    </lineage>
</organism>
<evidence type="ECO:0000256" key="1">
    <source>
        <dbReference type="SAM" id="MobiDB-lite"/>
    </source>
</evidence>
<sequence>MTQKDAIESLDPTGLMRQVGIPSDHAGESVSADRMEDGRVAALPSVIGNQVERLVCRHRRGRKMIVDKMPTDWEKKLSTINSQTMSICWNRKTCSMATPWYVKKVTRMVHGKLEFVPGSGKGYELIYLRFTPSDEKDPAGRGTYWLSSANYEARPVCCMNSTADRSGFDLLKEAYAGDSDASVEDEDDAVNPEEEEEEEGTSGMQAPEDVVAHDHEDATPGESESDGSAPSSGMEDADLESDESGEEEEVQGYEGENGETKEPIVVGALGPKHKAYHTSPEWLQLLEFEKEKKVILSKIPNVIGAGVHRHPSKCFWTAIYPACSIKSCSWGASRTPLECLIKCIKHIIKQHLIAYPNSSEDSEWKSQLQSLSDLISSS</sequence>
<reference evidence="2 3" key="1">
    <citation type="submission" date="2024-02" db="EMBL/GenBank/DDBJ databases">
        <authorList>
            <person name="Chen Y."/>
            <person name="Shah S."/>
            <person name="Dougan E. K."/>
            <person name="Thang M."/>
            <person name="Chan C."/>
        </authorList>
    </citation>
    <scope>NUCLEOTIDE SEQUENCE [LARGE SCALE GENOMIC DNA]</scope>
</reference>
<feature type="region of interest" description="Disordered" evidence="1">
    <location>
        <begin position="176"/>
        <end position="262"/>
    </location>
</feature>
<name>A0ABP0S5M6_9DINO</name>
<feature type="compositionally biased region" description="Acidic residues" evidence="1">
    <location>
        <begin position="181"/>
        <end position="200"/>
    </location>
</feature>
<protein>
    <submittedName>
        <fullName evidence="2">Uncharacterized protein</fullName>
    </submittedName>
</protein>
<evidence type="ECO:0000313" key="3">
    <source>
        <dbReference type="Proteomes" id="UP001642464"/>
    </source>
</evidence>
<accession>A0ABP0S5M6</accession>
<gene>
    <name evidence="2" type="ORF">SCF082_LOCUS50119</name>
</gene>
<dbReference type="EMBL" id="CAXAMM010042951">
    <property type="protein sequence ID" value="CAK9107678.1"/>
    <property type="molecule type" value="Genomic_DNA"/>
</dbReference>
<evidence type="ECO:0000313" key="2">
    <source>
        <dbReference type="EMBL" id="CAK9107678.1"/>
    </source>
</evidence>
<keyword evidence="3" id="KW-1185">Reference proteome</keyword>
<feature type="region of interest" description="Disordered" evidence="1">
    <location>
        <begin position="1"/>
        <end position="29"/>
    </location>
</feature>